<reference evidence="1" key="2">
    <citation type="journal article" date="2019" name="IMA Fungus">
        <title>Genome sequencing and comparison of five Tilletia species to identify candidate genes for the detection of regulated species infecting wheat.</title>
        <authorList>
            <person name="Nguyen H.D.T."/>
            <person name="Sultana T."/>
            <person name="Kesanakurti P."/>
            <person name="Hambleton S."/>
        </authorList>
    </citation>
    <scope>NUCLEOTIDE SEQUENCE</scope>
    <source>
        <strain evidence="1">DAOMC 238032</strain>
    </source>
</reference>
<protein>
    <submittedName>
        <fullName evidence="1">Uncharacterized protein</fullName>
    </submittedName>
</protein>
<dbReference type="Proteomes" id="UP000077671">
    <property type="component" value="Unassembled WGS sequence"/>
</dbReference>
<sequence>MFFSRLITSLVLGAAMVAAAAASKSRTSIQHDFKAGSAGDDGDYIWEDIKGVVDKLGKVSGNATLVWKDDFVASSSILKVPGSDLQAYTNSRVDDEAYISANTTTKGGWAFSEIQLKEDGKGRVFINSPRPIECRKGKGGEKGAWICSF</sequence>
<proteinExistence type="predicted"/>
<name>A0A177T7X0_9BASI</name>
<gene>
    <name evidence="1" type="ORF">A4X03_0g8135</name>
</gene>
<evidence type="ECO:0000313" key="1">
    <source>
        <dbReference type="EMBL" id="KAE8241539.1"/>
    </source>
</evidence>
<dbReference type="EMBL" id="LWDD02002268">
    <property type="protein sequence ID" value="KAE8241539.1"/>
    <property type="molecule type" value="Genomic_DNA"/>
</dbReference>
<accession>A0A177T7X0</accession>
<evidence type="ECO:0000313" key="2">
    <source>
        <dbReference type="Proteomes" id="UP000077671"/>
    </source>
</evidence>
<comment type="caution">
    <text evidence="1">The sequence shown here is derived from an EMBL/GenBank/DDBJ whole genome shotgun (WGS) entry which is preliminary data.</text>
</comment>
<organism evidence="1 2">
    <name type="scientific">Tilletia caries</name>
    <name type="common">wheat bunt fungus</name>
    <dbReference type="NCBI Taxonomy" id="13290"/>
    <lineage>
        <taxon>Eukaryota</taxon>
        <taxon>Fungi</taxon>
        <taxon>Dikarya</taxon>
        <taxon>Basidiomycota</taxon>
        <taxon>Ustilaginomycotina</taxon>
        <taxon>Exobasidiomycetes</taxon>
        <taxon>Tilletiales</taxon>
        <taxon>Tilletiaceae</taxon>
        <taxon>Tilletia</taxon>
    </lineage>
</organism>
<reference evidence="1" key="1">
    <citation type="submission" date="2016-04" db="EMBL/GenBank/DDBJ databases">
        <authorList>
            <person name="Nguyen H.D."/>
            <person name="Kesanakurti P."/>
            <person name="Cullis J."/>
            <person name="Levesque C.A."/>
            <person name="Hambleton S."/>
        </authorList>
    </citation>
    <scope>NUCLEOTIDE SEQUENCE</scope>
    <source>
        <strain evidence="1">DAOMC 238032</strain>
    </source>
</reference>
<dbReference type="AlphaFoldDB" id="A0A177T7X0"/>